<evidence type="ECO:0000259" key="1">
    <source>
        <dbReference type="Pfam" id="PF07561"/>
    </source>
</evidence>
<feature type="domain" description="DUF1540" evidence="1">
    <location>
        <begin position="4"/>
        <end position="42"/>
    </location>
</feature>
<protein>
    <recommendedName>
        <fullName evidence="1">DUF1540 domain-containing protein</fullName>
    </recommendedName>
</protein>
<dbReference type="KEGG" id="csr:Cspa_c25300"/>
<dbReference type="AlphaFoldDB" id="M1LTF7"/>
<accession>M1LTF7</accession>
<reference evidence="2 3" key="1">
    <citation type="submission" date="2013-02" db="EMBL/GenBank/DDBJ databases">
        <title>Genome sequence of Clostridium saccharoperbutylacetonicum N1-4(HMT).</title>
        <authorList>
            <person name="Poehlein A."/>
            <person name="Daniel R."/>
        </authorList>
    </citation>
    <scope>NUCLEOTIDE SEQUENCE [LARGE SCALE GENOMIC DNA]</scope>
    <source>
        <strain evidence="3">N1-4(HMT)</strain>
    </source>
</reference>
<feature type="domain" description="DUF1540" evidence="1">
    <location>
        <begin position="65"/>
        <end position="102"/>
    </location>
</feature>
<keyword evidence="3" id="KW-1185">Reference proteome</keyword>
<dbReference type="EMBL" id="CP004121">
    <property type="protein sequence ID" value="AGF56295.1"/>
    <property type="molecule type" value="Genomic_DNA"/>
</dbReference>
<dbReference type="OrthoDB" id="9792226at2"/>
<gene>
    <name evidence="2" type="ORF">Cspa_c25300</name>
</gene>
<proteinExistence type="predicted"/>
<organism evidence="2 3">
    <name type="scientific">Clostridium saccharoperbutylacetonicum N1-4(HMT)</name>
    <dbReference type="NCBI Taxonomy" id="931276"/>
    <lineage>
        <taxon>Bacteria</taxon>
        <taxon>Bacillati</taxon>
        <taxon>Bacillota</taxon>
        <taxon>Clostridia</taxon>
        <taxon>Eubacteriales</taxon>
        <taxon>Clostridiaceae</taxon>
        <taxon>Clostridium</taxon>
    </lineage>
</organism>
<evidence type="ECO:0000313" key="3">
    <source>
        <dbReference type="Proteomes" id="UP000011728"/>
    </source>
</evidence>
<name>M1LTF7_9CLOT</name>
<dbReference type="Proteomes" id="UP000011728">
    <property type="component" value="Chromosome"/>
</dbReference>
<dbReference type="eggNOG" id="ENOG5032YKM">
    <property type="taxonomic scope" value="Bacteria"/>
</dbReference>
<dbReference type="InterPro" id="IPR011437">
    <property type="entry name" value="DUF1540"/>
</dbReference>
<sequence length="107" mass="11675">MERINCNVSNCSHNKTGICYSNRVDIGGMSANSTQGTCCGSFLHEYHYSHLTNNTNSQGQCDALTCNVESCIHNSNRLCGLESVYVSGNGAQIYSETRCSSFDSKDE</sequence>
<dbReference type="Pfam" id="PF07561">
    <property type="entry name" value="DUF1540"/>
    <property type="match status" value="2"/>
</dbReference>
<dbReference type="STRING" id="36745.CLSAP_23490"/>
<dbReference type="RefSeq" id="WP_015392614.1">
    <property type="nucleotide sequence ID" value="NC_020291.1"/>
</dbReference>
<dbReference type="HOGENOM" id="CLU_159977_1_0_9"/>
<evidence type="ECO:0000313" key="2">
    <source>
        <dbReference type="EMBL" id="AGF56295.1"/>
    </source>
</evidence>